<keyword evidence="3" id="KW-0805">Transcription regulation</keyword>
<evidence type="ECO:0000259" key="7">
    <source>
        <dbReference type="Pfam" id="PF05712"/>
    </source>
</evidence>
<dbReference type="Gene3D" id="1.10.274.30">
    <property type="entry name" value="MRG domain"/>
    <property type="match status" value="1"/>
</dbReference>
<comment type="subcellular location">
    <subcellularLocation>
        <location evidence="1">Nucleus</location>
    </subcellularLocation>
</comment>
<dbReference type="PROSITE" id="PS51640">
    <property type="entry name" value="MRG"/>
    <property type="match status" value="1"/>
</dbReference>
<gene>
    <name evidence="9" type="primary">LOC110201544</name>
</gene>
<feature type="domain" description="MRG" evidence="7">
    <location>
        <begin position="244"/>
        <end position="412"/>
    </location>
</feature>
<accession>A0A6P5JF87</accession>
<evidence type="ECO:0000256" key="6">
    <source>
        <dbReference type="SAM" id="MobiDB-lite"/>
    </source>
</evidence>
<dbReference type="RefSeq" id="XP_020832942.1">
    <property type="nucleotide sequence ID" value="XM_020977283.1"/>
</dbReference>
<keyword evidence="8" id="KW-1185">Reference proteome</keyword>
<keyword evidence="5" id="KW-0539">Nucleus</keyword>
<dbReference type="SUPFAM" id="SSF54160">
    <property type="entry name" value="Chromo domain-like"/>
    <property type="match status" value="1"/>
</dbReference>
<dbReference type="GO" id="GO:0006325">
    <property type="term" value="P:chromatin organization"/>
    <property type="evidence" value="ECO:0007669"/>
    <property type="project" value="UniProtKB-KW"/>
</dbReference>
<protein>
    <submittedName>
        <fullName evidence="9">LOW QUALITY PROTEIN: mortality factor 4-like protein 2</fullName>
    </submittedName>
</protein>
<evidence type="ECO:0000256" key="3">
    <source>
        <dbReference type="ARBA" id="ARBA00023015"/>
    </source>
</evidence>
<evidence type="ECO:0000256" key="1">
    <source>
        <dbReference type="ARBA" id="ARBA00004123"/>
    </source>
</evidence>
<dbReference type="PANTHER" id="PTHR10880:SF48">
    <property type="entry name" value="MORTALITY FACTOR 4 LIKE 2"/>
    <property type="match status" value="1"/>
</dbReference>
<dbReference type="AlphaFoldDB" id="A0A6P5JF87"/>
<evidence type="ECO:0000256" key="4">
    <source>
        <dbReference type="ARBA" id="ARBA00023163"/>
    </source>
</evidence>
<proteinExistence type="predicted"/>
<reference evidence="9" key="1">
    <citation type="submission" date="2025-08" db="UniProtKB">
        <authorList>
            <consortium name="RefSeq"/>
        </authorList>
    </citation>
    <scope>IDENTIFICATION</scope>
    <source>
        <tissue evidence="9">Spleen</tissue>
    </source>
</reference>
<dbReference type="GO" id="GO:0006355">
    <property type="term" value="P:regulation of DNA-templated transcription"/>
    <property type="evidence" value="ECO:0007669"/>
    <property type="project" value="InterPro"/>
</dbReference>
<dbReference type="GeneID" id="110201544"/>
<dbReference type="InterPro" id="IPR026541">
    <property type="entry name" value="MRG_dom"/>
</dbReference>
<dbReference type="Pfam" id="PF05712">
    <property type="entry name" value="MRG"/>
    <property type="match status" value="1"/>
</dbReference>
<dbReference type="InterPro" id="IPR016197">
    <property type="entry name" value="Chromo-like_dom_sf"/>
</dbReference>
<dbReference type="GO" id="GO:0005634">
    <property type="term" value="C:nucleus"/>
    <property type="evidence" value="ECO:0007669"/>
    <property type="project" value="UniProtKB-SubCell"/>
</dbReference>
<dbReference type="InterPro" id="IPR008676">
    <property type="entry name" value="MRG"/>
</dbReference>
<keyword evidence="4" id="KW-0804">Transcription</keyword>
<dbReference type="Proteomes" id="UP000515140">
    <property type="component" value="Unplaced"/>
</dbReference>
<organism evidence="8 9">
    <name type="scientific">Phascolarctos cinereus</name>
    <name type="common">Koala</name>
    <dbReference type="NCBI Taxonomy" id="38626"/>
    <lineage>
        <taxon>Eukaryota</taxon>
        <taxon>Metazoa</taxon>
        <taxon>Chordata</taxon>
        <taxon>Craniata</taxon>
        <taxon>Vertebrata</taxon>
        <taxon>Euteleostomi</taxon>
        <taxon>Mammalia</taxon>
        <taxon>Metatheria</taxon>
        <taxon>Diprotodontia</taxon>
        <taxon>Phascolarctidae</taxon>
        <taxon>Phascolarctos</taxon>
    </lineage>
</organism>
<dbReference type="KEGG" id="pcw:110201544"/>
<dbReference type="InterPro" id="IPR038217">
    <property type="entry name" value="MRG_C_sf"/>
</dbReference>
<feature type="region of interest" description="Disordered" evidence="6">
    <location>
        <begin position="231"/>
        <end position="250"/>
    </location>
</feature>
<evidence type="ECO:0000256" key="2">
    <source>
        <dbReference type="ARBA" id="ARBA00022853"/>
    </source>
</evidence>
<feature type="region of interest" description="Disordered" evidence="6">
    <location>
        <begin position="190"/>
        <end position="223"/>
    </location>
</feature>
<dbReference type="PANTHER" id="PTHR10880">
    <property type="entry name" value="MORTALITY FACTOR 4-LIKE PROTEIN"/>
    <property type="match status" value="1"/>
</dbReference>
<dbReference type="GO" id="GO:0035267">
    <property type="term" value="C:NuA4 histone acetyltransferase complex"/>
    <property type="evidence" value="ECO:0007669"/>
    <property type="project" value="TreeGrafter"/>
</dbReference>
<dbReference type="InParanoid" id="A0A6P5JF87"/>
<name>A0A6P5JF87_PHACI</name>
<keyword evidence="2" id="KW-0156">Chromatin regulator</keyword>
<evidence type="ECO:0000313" key="9">
    <source>
        <dbReference type="RefSeq" id="XP_020832942.1"/>
    </source>
</evidence>
<evidence type="ECO:0000256" key="5">
    <source>
        <dbReference type="ARBA" id="ARBA00023242"/>
    </source>
</evidence>
<evidence type="ECO:0000313" key="8">
    <source>
        <dbReference type="Proteomes" id="UP000515140"/>
    </source>
</evidence>
<feature type="compositionally biased region" description="Basic and acidic residues" evidence="6">
    <location>
        <begin position="236"/>
        <end position="250"/>
    </location>
</feature>
<sequence>MASSEPEGRPVRSLPFFLEGEAVLTFQGPKMRVAQCIWVAVENNQVKYLVCYPSESTSSPARRGAVAYPSAHLWWPPLSPTGPAPGGPRFWSNHSGSQGRAMPLGAPSESSYRRSITLGRGDSSLRNLDPLPVVPKMFSKEPLYPVAPFGWDYEWIPEGSVLRYSAAYMERDRYAYVLLQIAAERKQHGERPVTASWGSDHCNPSEGGIAGGSAAQQPSPSPEIVRACAQGRGNRPWRDGDATTEPEKKSLGRQEVQVHLPMVLRSLLIQDWELVTLEKKLFIVPARKTVAAILIEYATFQPNHHSSDKKCAISGLVALIKEYFDMVLGTQLLYSFERPQYAEVLAHYPTCQMSRIYGGIHLLRLLPQMGSVPACSPLNEGSLNVLMSHLQDFLEYLAGDPSQLFTAATDYQVASAEYQQKAN</sequence>